<dbReference type="EMBL" id="NMUH01005309">
    <property type="protein sequence ID" value="MQM12421.1"/>
    <property type="molecule type" value="Genomic_DNA"/>
</dbReference>
<dbReference type="AlphaFoldDB" id="A0A843X2K0"/>
<gene>
    <name evidence="2" type="ORF">Taro_045338</name>
</gene>
<evidence type="ECO:0000313" key="2">
    <source>
        <dbReference type="EMBL" id="MQM12421.1"/>
    </source>
</evidence>
<feature type="transmembrane region" description="Helical" evidence="1">
    <location>
        <begin position="36"/>
        <end position="58"/>
    </location>
</feature>
<keyword evidence="1" id="KW-1133">Transmembrane helix</keyword>
<protein>
    <submittedName>
        <fullName evidence="2">Uncharacterized protein</fullName>
    </submittedName>
</protein>
<keyword evidence="1" id="KW-0472">Membrane</keyword>
<keyword evidence="1" id="KW-0812">Transmembrane</keyword>
<dbReference type="Proteomes" id="UP000652761">
    <property type="component" value="Unassembled WGS sequence"/>
</dbReference>
<accession>A0A843X2K0</accession>
<proteinExistence type="predicted"/>
<evidence type="ECO:0000256" key="1">
    <source>
        <dbReference type="SAM" id="Phobius"/>
    </source>
</evidence>
<reference evidence="2" key="1">
    <citation type="submission" date="2017-07" db="EMBL/GenBank/DDBJ databases">
        <title>Taro Niue Genome Assembly and Annotation.</title>
        <authorList>
            <person name="Atibalentja N."/>
            <person name="Keating K."/>
            <person name="Fields C.J."/>
        </authorList>
    </citation>
    <scope>NUCLEOTIDE SEQUENCE</scope>
    <source>
        <strain evidence="2">Niue_2</strain>
        <tissue evidence="2">Leaf</tissue>
    </source>
</reference>
<feature type="non-terminal residue" evidence="2">
    <location>
        <position position="1"/>
    </location>
</feature>
<name>A0A843X2K0_COLES</name>
<organism evidence="2 3">
    <name type="scientific">Colocasia esculenta</name>
    <name type="common">Wild taro</name>
    <name type="synonym">Arum esculentum</name>
    <dbReference type="NCBI Taxonomy" id="4460"/>
    <lineage>
        <taxon>Eukaryota</taxon>
        <taxon>Viridiplantae</taxon>
        <taxon>Streptophyta</taxon>
        <taxon>Embryophyta</taxon>
        <taxon>Tracheophyta</taxon>
        <taxon>Spermatophyta</taxon>
        <taxon>Magnoliopsida</taxon>
        <taxon>Liliopsida</taxon>
        <taxon>Araceae</taxon>
        <taxon>Aroideae</taxon>
        <taxon>Colocasieae</taxon>
        <taxon>Colocasia</taxon>
    </lineage>
</organism>
<keyword evidence="3" id="KW-1185">Reference proteome</keyword>
<evidence type="ECO:0000313" key="3">
    <source>
        <dbReference type="Proteomes" id="UP000652761"/>
    </source>
</evidence>
<comment type="caution">
    <text evidence="2">The sequence shown here is derived from an EMBL/GenBank/DDBJ whole genome shotgun (WGS) entry which is preliminary data.</text>
</comment>
<sequence length="168" mass="18704">EGLLRSSLGRFGLLEEFLARSRSEDVAWSGGDTVSWMVFAFFTEVWCWLVSTVLWFVLVERQLDLSSLTVCPGVGTVVVVVGERRLTGCGLTLVVCPVVGTVVSRFCPWWSALWWHWFGYGFRGGVVVELCSVEVVCQSCYLVCGSRHIVVWGYNGLALGQQSYYPCA</sequence>